<organism evidence="1 2">
    <name type="scientific">Parelaphostrongylus tenuis</name>
    <name type="common">Meningeal worm</name>
    <dbReference type="NCBI Taxonomy" id="148309"/>
    <lineage>
        <taxon>Eukaryota</taxon>
        <taxon>Metazoa</taxon>
        <taxon>Ecdysozoa</taxon>
        <taxon>Nematoda</taxon>
        <taxon>Chromadorea</taxon>
        <taxon>Rhabditida</taxon>
        <taxon>Rhabditina</taxon>
        <taxon>Rhabditomorpha</taxon>
        <taxon>Strongyloidea</taxon>
        <taxon>Metastrongylidae</taxon>
        <taxon>Parelaphostrongylus</taxon>
    </lineage>
</organism>
<dbReference type="Proteomes" id="UP001196413">
    <property type="component" value="Unassembled WGS sequence"/>
</dbReference>
<reference evidence="1" key="1">
    <citation type="submission" date="2021-06" db="EMBL/GenBank/DDBJ databases">
        <title>Parelaphostrongylus tenuis whole genome reference sequence.</title>
        <authorList>
            <person name="Garwood T.J."/>
            <person name="Larsen P.A."/>
            <person name="Fountain-Jones N.M."/>
            <person name="Garbe J.R."/>
            <person name="Macchietto M.G."/>
            <person name="Kania S.A."/>
            <person name="Gerhold R.W."/>
            <person name="Richards J.E."/>
            <person name="Wolf T.M."/>
        </authorList>
    </citation>
    <scope>NUCLEOTIDE SEQUENCE</scope>
    <source>
        <strain evidence="1">MNPRO001-30</strain>
        <tissue evidence="1">Meninges</tissue>
    </source>
</reference>
<accession>A0AAD5MLY4</accession>
<dbReference type="EMBL" id="JAHQIW010000789">
    <property type="protein sequence ID" value="KAJ1350044.1"/>
    <property type="molecule type" value="Genomic_DNA"/>
</dbReference>
<protein>
    <submittedName>
        <fullName evidence="1">Uncharacterized protein</fullName>
    </submittedName>
</protein>
<dbReference type="Gene3D" id="1.10.510.10">
    <property type="entry name" value="Transferase(Phosphotransferase) domain 1"/>
    <property type="match status" value="1"/>
</dbReference>
<name>A0AAD5MLY4_PARTN</name>
<dbReference type="AlphaFoldDB" id="A0AAD5MLY4"/>
<gene>
    <name evidence="1" type="ORF">KIN20_005750</name>
</gene>
<proteinExistence type="predicted"/>
<evidence type="ECO:0000313" key="2">
    <source>
        <dbReference type="Proteomes" id="UP001196413"/>
    </source>
</evidence>
<comment type="caution">
    <text evidence="1">The sequence shown here is derived from an EMBL/GenBank/DDBJ whole genome shotgun (WGS) entry which is preliminary data.</text>
</comment>
<sequence>MWQLSTQCLLTPFSQHHSRQSFLEAMCSGKLRLEDDRSPSEERQCSVIPQCIKSLISSCIIMEPEQRCLWSSILNTTKRESAVASIGGLTKRVFPFI</sequence>
<evidence type="ECO:0000313" key="1">
    <source>
        <dbReference type="EMBL" id="KAJ1350044.1"/>
    </source>
</evidence>
<keyword evidence="2" id="KW-1185">Reference proteome</keyword>